<organism evidence="1 2">
    <name type="scientific">Dryococelus australis</name>
    <dbReference type="NCBI Taxonomy" id="614101"/>
    <lineage>
        <taxon>Eukaryota</taxon>
        <taxon>Metazoa</taxon>
        <taxon>Ecdysozoa</taxon>
        <taxon>Arthropoda</taxon>
        <taxon>Hexapoda</taxon>
        <taxon>Insecta</taxon>
        <taxon>Pterygota</taxon>
        <taxon>Neoptera</taxon>
        <taxon>Polyneoptera</taxon>
        <taxon>Phasmatodea</taxon>
        <taxon>Verophasmatodea</taxon>
        <taxon>Anareolatae</taxon>
        <taxon>Phasmatidae</taxon>
        <taxon>Eurycanthinae</taxon>
        <taxon>Dryococelus</taxon>
    </lineage>
</organism>
<keyword evidence="2" id="KW-1185">Reference proteome</keyword>
<sequence>MAHIQCWAHKLNINASLWGLYLPELNMCVSNVKNAFLNSRKRKHSTLNTKKNAKLFPSHVMTRWYSWFHSVEYIAEYLEDLIEFLTGVDSGVSAEYFTNLIEQLRACNHSVLC</sequence>
<accession>A0ABQ9HH55</accession>
<reference evidence="1 2" key="1">
    <citation type="submission" date="2023-02" db="EMBL/GenBank/DDBJ databases">
        <title>LHISI_Scaffold_Assembly.</title>
        <authorList>
            <person name="Stuart O.P."/>
            <person name="Cleave R."/>
            <person name="Magrath M.J.L."/>
            <person name="Mikheyev A.S."/>
        </authorList>
    </citation>
    <scope>NUCLEOTIDE SEQUENCE [LARGE SCALE GENOMIC DNA]</scope>
    <source>
        <strain evidence="1">Daus_M_001</strain>
        <tissue evidence="1">Leg muscle</tissue>
    </source>
</reference>
<protein>
    <recommendedName>
        <fullName evidence="3">Transposase</fullName>
    </recommendedName>
</protein>
<name>A0ABQ9HH55_9NEOP</name>
<evidence type="ECO:0008006" key="3">
    <source>
        <dbReference type="Google" id="ProtNLM"/>
    </source>
</evidence>
<evidence type="ECO:0000313" key="2">
    <source>
        <dbReference type="Proteomes" id="UP001159363"/>
    </source>
</evidence>
<gene>
    <name evidence="1" type="ORF">PR048_015411</name>
</gene>
<proteinExistence type="predicted"/>
<comment type="caution">
    <text evidence="1">The sequence shown here is derived from an EMBL/GenBank/DDBJ whole genome shotgun (WGS) entry which is preliminary data.</text>
</comment>
<evidence type="ECO:0000313" key="1">
    <source>
        <dbReference type="EMBL" id="KAJ8883567.1"/>
    </source>
</evidence>
<dbReference type="EMBL" id="JARBHB010000005">
    <property type="protein sequence ID" value="KAJ8883567.1"/>
    <property type="molecule type" value="Genomic_DNA"/>
</dbReference>
<dbReference type="Proteomes" id="UP001159363">
    <property type="component" value="Chromosome 4"/>
</dbReference>